<reference evidence="5 6" key="1">
    <citation type="submission" date="2024-05" db="EMBL/GenBank/DDBJ databases">
        <authorList>
            <person name="Haq I."/>
            <person name="Ullah Z."/>
            <person name="Ahmad R."/>
            <person name="Li M."/>
            <person name="Tong Y."/>
        </authorList>
    </citation>
    <scope>NUCLEOTIDE SEQUENCE [LARGE SCALE GENOMIC DNA]</scope>
    <source>
        <strain evidence="5 6">16A2E</strain>
    </source>
</reference>
<dbReference type="InterPro" id="IPR000835">
    <property type="entry name" value="HTH_MarR-typ"/>
</dbReference>
<dbReference type="PANTHER" id="PTHR42756">
    <property type="entry name" value="TRANSCRIPTIONAL REGULATOR, MARR"/>
    <property type="match status" value="1"/>
</dbReference>
<keyword evidence="1" id="KW-0805">Transcription regulation</keyword>
<evidence type="ECO:0000313" key="5">
    <source>
        <dbReference type="EMBL" id="MEN2767777.1"/>
    </source>
</evidence>
<dbReference type="Proteomes" id="UP001444625">
    <property type="component" value="Unassembled WGS sequence"/>
</dbReference>
<dbReference type="SUPFAM" id="SSF46785">
    <property type="entry name" value="Winged helix' DNA-binding domain"/>
    <property type="match status" value="1"/>
</dbReference>
<proteinExistence type="predicted"/>
<dbReference type="PANTHER" id="PTHR42756:SF1">
    <property type="entry name" value="TRANSCRIPTIONAL REPRESSOR OF EMRAB OPERON"/>
    <property type="match status" value="1"/>
</dbReference>
<organism evidence="5 6">
    <name type="scientific">Ornithinibacillus xuwenensis</name>
    <dbReference type="NCBI Taxonomy" id="3144668"/>
    <lineage>
        <taxon>Bacteria</taxon>
        <taxon>Bacillati</taxon>
        <taxon>Bacillota</taxon>
        <taxon>Bacilli</taxon>
        <taxon>Bacillales</taxon>
        <taxon>Bacillaceae</taxon>
        <taxon>Ornithinibacillus</taxon>
    </lineage>
</organism>
<feature type="domain" description="HTH marR-type" evidence="4">
    <location>
        <begin position="1"/>
        <end position="138"/>
    </location>
</feature>
<dbReference type="InterPro" id="IPR036388">
    <property type="entry name" value="WH-like_DNA-bd_sf"/>
</dbReference>
<dbReference type="RefSeq" id="WP_345825243.1">
    <property type="nucleotide sequence ID" value="NZ_JBDIML010000003.1"/>
</dbReference>
<protein>
    <submittedName>
        <fullName evidence="5">SMC-Scp complex subunit ScpB</fullName>
    </submittedName>
</protein>
<evidence type="ECO:0000313" key="6">
    <source>
        <dbReference type="Proteomes" id="UP001444625"/>
    </source>
</evidence>
<dbReference type="PROSITE" id="PS50995">
    <property type="entry name" value="HTH_MARR_2"/>
    <property type="match status" value="1"/>
</dbReference>
<dbReference type="InterPro" id="IPR036390">
    <property type="entry name" value="WH_DNA-bd_sf"/>
</dbReference>
<dbReference type="EMBL" id="JBDIML010000003">
    <property type="protein sequence ID" value="MEN2767777.1"/>
    <property type="molecule type" value="Genomic_DNA"/>
</dbReference>
<evidence type="ECO:0000256" key="3">
    <source>
        <dbReference type="ARBA" id="ARBA00023163"/>
    </source>
</evidence>
<keyword evidence="2" id="KW-0238">DNA-binding</keyword>
<keyword evidence="3" id="KW-0804">Transcription</keyword>
<dbReference type="PRINTS" id="PR00598">
    <property type="entry name" value="HTHMARR"/>
</dbReference>
<dbReference type="SMART" id="SM00347">
    <property type="entry name" value="HTH_MARR"/>
    <property type="match status" value="1"/>
</dbReference>
<dbReference type="Pfam" id="PF01047">
    <property type="entry name" value="MarR"/>
    <property type="match status" value="1"/>
</dbReference>
<comment type="caution">
    <text evidence="5">The sequence shown here is derived from an EMBL/GenBank/DDBJ whole genome shotgun (WGS) entry which is preliminary data.</text>
</comment>
<evidence type="ECO:0000256" key="1">
    <source>
        <dbReference type="ARBA" id="ARBA00023015"/>
    </source>
</evidence>
<accession>A0ABU9XHQ5</accession>
<name>A0ABU9XHQ5_9BACI</name>
<sequence>MQMKELIERYQTAMNQVYRRVNILLKEKIHSDITSDQFATLHYITKNEKCTSTDIANEFGVGKSAVTAQINRLFDKGLIERDRDDNDRRVIYLHVTDKGIDFVEFTEKALFSELEKYLTNFDQEEIYTFIHSLEKLAKVMNEE</sequence>
<evidence type="ECO:0000259" key="4">
    <source>
        <dbReference type="PROSITE" id="PS50995"/>
    </source>
</evidence>
<evidence type="ECO:0000256" key="2">
    <source>
        <dbReference type="ARBA" id="ARBA00023125"/>
    </source>
</evidence>
<dbReference type="Gene3D" id="1.10.10.10">
    <property type="entry name" value="Winged helix-like DNA-binding domain superfamily/Winged helix DNA-binding domain"/>
    <property type="match status" value="1"/>
</dbReference>
<gene>
    <name evidence="5" type="ORF">ABC228_11295</name>
</gene>
<keyword evidence="6" id="KW-1185">Reference proteome</keyword>